<dbReference type="RefSeq" id="WP_134213454.1">
    <property type="nucleotide sequence ID" value="NZ_QFFZ01000013.1"/>
</dbReference>
<dbReference type="EMBL" id="QFFZ01000013">
    <property type="protein sequence ID" value="TEB11561.1"/>
    <property type="molecule type" value="Genomic_DNA"/>
</dbReference>
<proteinExistence type="predicted"/>
<reference evidence="1 2" key="1">
    <citation type="journal article" date="2018" name="Environ. Microbiol.">
        <title>Novel energy conservation strategies and behaviour of Pelotomaculum schinkii driving syntrophic propionate catabolism.</title>
        <authorList>
            <person name="Hidalgo-Ahumada C.A.P."/>
            <person name="Nobu M.K."/>
            <person name="Narihiro T."/>
            <person name="Tamaki H."/>
            <person name="Liu W.T."/>
            <person name="Kamagata Y."/>
            <person name="Stams A.J.M."/>
            <person name="Imachi H."/>
            <person name="Sousa D.Z."/>
        </authorList>
    </citation>
    <scope>NUCLEOTIDE SEQUENCE [LARGE SCALE GENOMIC DNA]</scope>
    <source>
        <strain evidence="1 2">MGP</strain>
    </source>
</reference>
<dbReference type="AlphaFoldDB" id="A0A4Y7RRU3"/>
<sequence>MVGNSAKVLVAGKEYTVQFYETDPGKLVIEICDKVLGFSVDQIKMDSKIFFELLINAIY</sequence>
<organism evidence="1 2">
    <name type="scientific">Pelotomaculum propionicicum</name>
    <dbReference type="NCBI Taxonomy" id="258475"/>
    <lineage>
        <taxon>Bacteria</taxon>
        <taxon>Bacillati</taxon>
        <taxon>Bacillota</taxon>
        <taxon>Clostridia</taxon>
        <taxon>Eubacteriales</taxon>
        <taxon>Desulfotomaculaceae</taxon>
        <taxon>Pelotomaculum</taxon>
    </lineage>
</organism>
<dbReference type="Proteomes" id="UP000297597">
    <property type="component" value="Unassembled WGS sequence"/>
</dbReference>
<protein>
    <submittedName>
        <fullName evidence="1">Uncharacterized protein</fullName>
    </submittedName>
</protein>
<gene>
    <name evidence="1" type="ORF">Pmgp_01579</name>
</gene>
<evidence type="ECO:0000313" key="2">
    <source>
        <dbReference type="Proteomes" id="UP000297597"/>
    </source>
</evidence>
<evidence type="ECO:0000313" key="1">
    <source>
        <dbReference type="EMBL" id="TEB11561.1"/>
    </source>
</evidence>
<comment type="caution">
    <text evidence="1">The sequence shown here is derived from an EMBL/GenBank/DDBJ whole genome shotgun (WGS) entry which is preliminary data.</text>
</comment>
<keyword evidence="2" id="KW-1185">Reference proteome</keyword>
<name>A0A4Y7RRU3_9FIRM</name>
<accession>A0A4Y7RRU3</accession>